<dbReference type="EMBL" id="JASMQC010000030">
    <property type="protein sequence ID" value="KAK1932244.1"/>
    <property type="molecule type" value="Genomic_DNA"/>
</dbReference>
<feature type="transmembrane region" description="Helical" evidence="1">
    <location>
        <begin position="97"/>
        <end position="117"/>
    </location>
</feature>
<dbReference type="AlphaFoldDB" id="A0AAD9LE75"/>
<feature type="signal peptide" evidence="2">
    <location>
        <begin position="1"/>
        <end position="20"/>
    </location>
</feature>
<comment type="caution">
    <text evidence="3">The sequence shown here is derived from an EMBL/GenBank/DDBJ whole genome shotgun (WGS) entry which is preliminary data.</text>
</comment>
<organism evidence="3 4">
    <name type="scientific">Phytophthora citrophthora</name>
    <dbReference type="NCBI Taxonomy" id="4793"/>
    <lineage>
        <taxon>Eukaryota</taxon>
        <taxon>Sar</taxon>
        <taxon>Stramenopiles</taxon>
        <taxon>Oomycota</taxon>
        <taxon>Peronosporomycetes</taxon>
        <taxon>Peronosporales</taxon>
        <taxon>Peronosporaceae</taxon>
        <taxon>Phytophthora</taxon>
    </lineage>
</organism>
<gene>
    <name evidence="3" type="ORF">P3T76_012238</name>
</gene>
<keyword evidence="4" id="KW-1185">Reference proteome</keyword>
<evidence type="ECO:0000313" key="4">
    <source>
        <dbReference type="Proteomes" id="UP001259832"/>
    </source>
</evidence>
<sequence length="133" mass="14249">MLFKFYLILLVSAFFVYTEATSSGKVGSTSNTKSELKKTLSRLRSRVAETEESRWMVVPPVAAYYYSLHSTPTTSAQSSQILHAVEDNTPLPKAAKAIIAVVGVGVITGAIVGSVMLTKMLNKVFLSTGSDAA</sequence>
<keyword evidence="1" id="KW-0812">Transmembrane</keyword>
<evidence type="ECO:0000256" key="1">
    <source>
        <dbReference type="SAM" id="Phobius"/>
    </source>
</evidence>
<keyword evidence="2" id="KW-0732">Signal</keyword>
<keyword evidence="1" id="KW-1133">Transmembrane helix</keyword>
<reference evidence="3" key="1">
    <citation type="submission" date="2023-08" db="EMBL/GenBank/DDBJ databases">
        <title>Reference Genome Resource for the Citrus Pathogen Phytophthora citrophthora.</title>
        <authorList>
            <person name="Moller H."/>
            <person name="Coetzee B."/>
            <person name="Rose L.J."/>
            <person name="Van Niekerk J.M."/>
        </authorList>
    </citation>
    <scope>NUCLEOTIDE SEQUENCE</scope>
    <source>
        <strain evidence="3">STE-U-9442</strain>
    </source>
</reference>
<dbReference type="Proteomes" id="UP001259832">
    <property type="component" value="Unassembled WGS sequence"/>
</dbReference>
<protein>
    <recommendedName>
        <fullName evidence="5">RxLR effector protein</fullName>
    </recommendedName>
</protein>
<evidence type="ECO:0000313" key="3">
    <source>
        <dbReference type="EMBL" id="KAK1932244.1"/>
    </source>
</evidence>
<evidence type="ECO:0000256" key="2">
    <source>
        <dbReference type="SAM" id="SignalP"/>
    </source>
</evidence>
<proteinExistence type="predicted"/>
<accession>A0AAD9LE75</accession>
<evidence type="ECO:0008006" key="5">
    <source>
        <dbReference type="Google" id="ProtNLM"/>
    </source>
</evidence>
<keyword evidence="1" id="KW-0472">Membrane</keyword>
<name>A0AAD9LE75_9STRA</name>
<feature type="chain" id="PRO_5042279370" description="RxLR effector protein" evidence="2">
    <location>
        <begin position="21"/>
        <end position="133"/>
    </location>
</feature>